<accession>A0ABY9SXS2</accession>
<dbReference type="RefSeq" id="WP_310764084.1">
    <property type="nucleotide sequence ID" value="NZ_CP134050.1"/>
</dbReference>
<protein>
    <submittedName>
        <fullName evidence="1">Uncharacterized protein</fullName>
    </submittedName>
</protein>
<evidence type="ECO:0000313" key="1">
    <source>
        <dbReference type="EMBL" id="WNC12609.1"/>
    </source>
</evidence>
<name>A0ABY9SXS2_BREBE</name>
<organism evidence="1 2">
    <name type="scientific">Brevibacillus brevis</name>
    <name type="common">Bacillus brevis</name>
    <dbReference type="NCBI Taxonomy" id="1393"/>
    <lineage>
        <taxon>Bacteria</taxon>
        <taxon>Bacillati</taxon>
        <taxon>Bacillota</taxon>
        <taxon>Bacilli</taxon>
        <taxon>Bacillales</taxon>
        <taxon>Paenibacillaceae</taxon>
        <taxon>Brevibacillus</taxon>
    </lineage>
</organism>
<sequence length="56" mass="6780">MEEAIRLREEILRLQESLLEHRRQLFALQQSCLHEFQETPLARTCVKCLLTESLYY</sequence>
<reference evidence="1 2" key="1">
    <citation type="submission" date="2023-09" db="EMBL/GenBank/DDBJ databases">
        <title>Complete Genome and Methylome dissection of Bacillus brevis NEB573 original source of BbsI restriction endonuclease.</title>
        <authorList>
            <person name="Fomenkov A."/>
            <person name="Roberts R.D."/>
        </authorList>
    </citation>
    <scope>NUCLEOTIDE SEQUENCE [LARGE SCALE GENOMIC DNA]</scope>
    <source>
        <strain evidence="1 2">NEB573</strain>
    </source>
</reference>
<keyword evidence="2" id="KW-1185">Reference proteome</keyword>
<proteinExistence type="predicted"/>
<dbReference type="EMBL" id="CP134050">
    <property type="protein sequence ID" value="WNC12609.1"/>
    <property type="molecule type" value="Genomic_DNA"/>
</dbReference>
<gene>
    <name evidence="1" type="ORF">RGB73_17940</name>
</gene>
<dbReference type="Proteomes" id="UP001256827">
    <property type="component" value="Chromosome"/>
</dbReference>
<evidence type="ECO:0000313" key="2">
    <source>
        <dbReference type="Proteomes" id="UP001256827"/>
    </source>
</evidence>